<keyword evidence="3" id="KW-1185">Reference proteome</keyword>
<proteinExistence type="predicted"/>
<keyword evidence="1" id="KW-0812">Transmembrane</keyword>
<gene>
    <name evidence="2" type="ORF">BKK48_04490</name>
</gene>
<dbReference type="EMBL" id="MLHH01000009">
    <property type="protein sequence ID" value="OOF36859.1"/>
    <property type="molecule type" value="Genomic_DNA"/>
</dbReference>
<protein>
    <submittedName>
        <fullName evidence="2">Uncharacterized protein</fullName>
    </submittedName>
</protein>
<evidence type="ECO:0000256" key="1">
    <source>
        <dbReference type="SAM" id="Phobius"/>
    </source>
</evidence>
<comment type="caution">
    <text evidence="2">The sequence shown here is derived from an EMBL/GenBank/DDBJ whole genome shotgun (WGS) entry which is preliminary data.</text>
</comment>
<dbReference type="AlphaFoldDB" id="A0A1V3IAQ2"/>
<dbReference type="RefSeq" id="WP_077426998.1">
    <property type="nucleotide sequence ID" value="NZ_MLHH01000009.1"/>
</dbReference>
<dbReference type="Proteomes" id="UP000189437">
    <property type="component" value="Unassembled WGS sequence"/>
</dbReference>
<sequence length="104" mass="11726">MKRSSMPTTFSPFAWGLAAFCLPVLLWPLALLLSTAFSKNPALSEGQIQLFLTFFWIYPFILAIVARLLYQLHRKYPKQAVRLLIISAVIFYGILSYIGLVSAA</sequence>
<reference evidence="2 3" key="1">
    <citation type="submission" date="2016-10" db="EMBL/GenBank/DDBJ databases">
        <title>Rodentibacter gen. nov. and new species.</title>
        <authorList>
            <person name="Christensen H."/>
        </authorList>
    </citation>
    <scope>NUCLEOTIDE SEQUENCE [LARGE SCALE GENOMIC DNA]</scope>
    <source>
        <strain evidence="2 3">Ac69</strain>
    </source>
</reference>
<organism evidence="2 3">
    <name type="scientific">Rodentibacter heidelbergensis</name>
    <dbReference type="NCBI Taxonomy" id="1908258"/>
    <lineage>
        <taxon>Bacteria</taxon>
        <taxon>Pseudomonadati</taxon>
        <taxon>Pseudomonadota</taxon>
        <taxon>Gammaproteobacteria</taxon>
        <taxon>Pasteurellales</taxon>
        <taxon>Pasteurellaceae</taxon>
        <taxon>Rodentibacter</taxon>
    </lineage>
</organism>
<dbReference type="InterPro" id="IPR035333">
    <property type="entry name" value="DUF5389"/>
</dbReference>
<keyword evidence="1" id="KW-0472">Membrane</keyword>
<dbReference type="Pfam" id="PF17364">
    <property type="entry name" value="DUF5389"/>
    <property type="match status" value="1"/>
</dbReference>
<dbReference type="OrthoDB" id="5690765at2"/>
<feature type="transmembrane region" description="Helical" evidence="1">
    <location>
        <begin position="81"/>
        <end position="100"/>
    </location>
</feature>
<name>A0A1V3IAQ2_9PAST</name>
<evidence type="ECO:0000313" key="2">
    <source>
        <dbReference type="EMBL" id="OOF36859.1"/>
    </source>
</evidence>
<keyword evidence="1" id="KW-1133">Transmembrane helix</keyword>
<accession>A0A1V3IAQ2</accession>
<feature type="transmembrane region" description="Helical" evidence="1">
    <location>
        <begin position="48"/>
        <end position="69"/>
    </location>
</feature>
<evidence type="ECO:0000313" key="3">
    <source>
        <dbReference type="Proteomes" id="UP000189437"/>
    </source>
</evidence>